<comment type="similarity">
    <text evidence="1">Belongs to the peptidase S66 family.</text>
</comment>
<evidence type="ECO:0000313" key="6">
    <source>
        <dbReference type="Proteomes" id="UP000321617"/>
    </source>
</evidence>
<dbReference type="SUPFAM" id="SSF52317">
    <property type="entry name" value="Class I glutamine amidotransferase-like"/>
    <property type="match status" value="1"/>
</dbReference>
<evidence type="ECO:0000256" key="1">
    <source>
        <dbReference type="ARBA" id="ARBA00010233"/>
    </source>
</evidence>
<dbReference type="Pfam" id="PF17676">
    <property type="entry name" value="Peptidase_S66C"/>
    <property type="match status" value="1"/>
</dbReference>
<gene>
    <name evidence="5" type="ORF">LX16_0363</name>
</gene>
<dbReference type="OrthoDB" id="9807329at2"/>
<dbReference type="EMBL" id="VLLL01000005">
    <property type="protein sequence ID" value="TWJ14676.1"/>
    <property type="molecule type" value="Genomic_DNA"/>
</dbReference>
<dbReference type="InterPro" id="IPR029062">
    <property type="entry name" value="Class_I_gatase-like"/>
</dbReference>
<dbReference type="Pfam" id="PF02016">
    <property type="entry name" value="Peptidase_S66"/>
    <property type="match status" value="1"/>
</dbReference>
<dbReference type="AlphaFoldDB" id="A0A562V9W6"/>
<dbReference type="InterPro" id="IPR027461">
    <property type="entry name" value="Carboxypeptidase_A_C_sf"/>
</dbReference>
<keyword evidence="6" id="KW-1185">Reference proteome</keyword>
<organism evidence="5 6">
    <name type="scientific">Stackebrandtia albiflava</name>
    <dbReference type="NCBI Taxonomy" id="406432"/>
    <lineage>
        <taxon>Bacteria</taxon>
        <taxon>Bacillati</taxon>
        <taxon>Actinomycetota</taxon>
        <taxon>Actinomycetes</taxon>
        <taxon>Glycomycetales</taxon>
        <taxon>Glycomycetaceae</taxon>
        <taxon>Stackebrandtia</taxon>
    </lineage>
</organism>
<name>A0A562V9W6_9ACTN</name>
<keyword evidence="5" id="KW-0645">Protease</keyword>
<proteinExistence type="inferred from homology"/>
<comment type="caution">
    <text evidence="5">The sequence shown here is derived from an EMBL/GenBank/DDBJ whole genome shotgun (WGS) entry which is preliminary data.</text>
</comment>
<dbReference type="GO" id="GO:0004180">
    <property type="term" value="F:carboxypeptidase activity"/>
    <property type="evidence" value="ECO:0007669"/>
    <property type="project" value="UniProtKB-KW"/>
</dbReference>
<dbReference type="Proteomes" id="UP000321617">
    <property type="component" value="Unassembled WGS sequence"/>
</dbReference>
<dbReference type="InterPro" id="IPR027478">
    <property type="entry name" value="LdcA_N"/>
</dbReference>
<dbReference type="InterPro" id="IPR040449">
    <property type="entry name" value="Peptidase_S66_N"/>
</dbReference>
<dbReference type="Gene3D" id="3.40.50.10740">
    <property type="entry name" value="Class I glutamine amidotransferase-like"/>
    <property type="match status" value="1"/>
</dbReference>
<keyword evidence="2" id="KW-0378">Hydrolase</keyword>
<feature type="domain" description="LD-carboxypeptidase N-terminal" evidence="3">
    <location>
        <begin position="44"/>
        <end position="159"/>
    </location>
</feature>
<feature type="domain" description="LD-carboxypeptidase C-terminal" evidence="4">
    <location>
        <begin position="233"/>
        <end position="363"/>
    </location>
</feature>
<protein>
    <submittedName>
        <fullName evidence="5">Muramoyltetrapeptide carboxypeptidase LdcA involved in peptidoglycan recycling</fullName>
    </submittedName>
</protein>
<evidence type="ECO:0000259" key="4">
    <source>
        <dbReference type="Pfam" id="PF17676"/>
    </source>
</evidence>
<keyword evidence="5" id="KW-0121">Carboxypeptidase</keyword>
<reference evidence="5 6" key="1">
    <citation type="journal article" date="2013" name="Stand. Genomic Sci.">
        <title>Genomic Encyclopedia of Type Strains, Phase I: The one thousand microbial genomes (KMG-I) project.</title>
        <authorList>
            <person name="Kyrpides N.C."/>
            <person name="Woyke T."/>
            <person name="Eisen J.A."/>
            <person name="Garrity G."/>
            <person name="Lilburn T.G."/>
            <person name="Beck B.J."/>
            <person name="Whitman W.B."/>
            <person name="Hugenholtz P."/>
            <person name="Klenk H.P."/>
        </authorList>
    </citation>
    <scope>NUCLEOTIDE SEQUENCE [LARGE SCALE GENOMIC DNA]</scope>
    <source>
        <strain evidence="5 6">DSM 45044</strain>
    </source>
</reference>
<sequence>MGVGGGGCEPVHPGNRWRGRSRRDWLTCVIIHRRPPKPSPGDHVALVSPSSGLPGILPLPFELGSRRIAEDFGLIPVEYPTTRRMNAAPADRAADLHAAFSDPRIKAVICSIGGDDLITVLPHLDPEVFRAHPKPFFGYSDSTVMHAYLSRLGIASYYGGAVMTDFGRGGRIHPEVERSLRAALFQSGEYELLPETDIAEVDRDWADPASLETEPDTTPTGGWRWHHADRVVTGTGWGGCLEVVSWMLMADKAVPATADLTGAVLFFETTEELPPAVEVYRMLRNMGERGWLAACGALLMGRPKCWSFDHLNDEAARARYLADQNAAVMRAMTEYAPETPVVLNVNFGHTDPNLVLPYSGPIRVDGPARRLTVTY</sequence>
<dbReference type="PANTHER" id="PTHR30237:SF4">
    <property type="entry name" value="LD-CARBOXYPEPTIDASE C-TERMINAL DOMAIN-CONTAINING PROTEIN"/>
    <property type="match status" value="1"/>
</dbReference>
<dbReference type="InterPro" id="IPR003507">
    <property type="entry name" value="S66_fam"/>
</dbReference>
<dbReference type="CDD" id="cd07062">
    <property type="entry name" value="Peptidase_S66_mccF_like"/>
    <property type="match status" value="1"/>
</dbReference>
<evidence type="ECO:0000256" key="2">
    <source>
        <dbReference type="ARBA" id="ARBA00022801"/>
    </source>
</evidence>
<evidence type="ECO:0000313" key="5">
    <source>
        <dbReference type="EMBL" id="TWJ14676.1"/>
    </source>
</evidence>
<evidence type="ECO:0000259" key="3">
    <source>
        <dbReference type="Pfam" id="PF02016"/>
    </source>
</evidence>
<accession>A0A562V9W6</accession>
<dbReference type="PANTHER" id="PTHR30237">
    <property type="entry name" value="MURAMOYLTETRAPEPTIDE CARBOXYPEPTIDASE"/>
    <property type="match status" value="1"/>
</dbReference>
<dbReference type="Gene3D" id="3.50.30.60">
    <property type="entry name" value="LD-carboxypeptidase A C-terminal domain-like"/>
    <property type="match status" value="1"/>
</dbReference>
<dbReference type="InterPro" id="IPR040921">
    <property type="entry name" value="Peptidase_S66C"/>
</dbReference>
<dbReference type="SUPFAM" id="SSF141986">
    <property type="entry name" value="LD-carboxypeptidase A C-terminal domain-like"/>
    <property type="match status" value="1"/>
</dbReference>